<keyword evidence="2" id="KW-1185">Reference proteome</keyword>
<reference evidence="1 2" key="1">
    <citation type="submission" date="2024-02" db="EMBL/GenBank/DDBJ databases">
        <title>A nitrogen-fixing paenibacillus bacterium.</title>
        <authorList>
            <person name="Zhang W.L."/>
            <person name="Chen S.F."/>
        </authorList>
    </citation>
    <scope>NUCLEOTIDE SEQUENCE [LARGE SCALE GENOMIC DNA]</scope>
    <source>
        <strain evidence="1 2">M1</strain>
    </source>
</reference>
<organism evidence="1 2">
    <name type="scientific">Paenibacillus haidiansis</name>
    <dbReference type="NCBI Taxonomy" id="1574488"/>
    <lineage>
        <taxon>Bacteria</taxon>
        <taxon>Bacillati</taxon>
        <taxon>Bacillota</taxon>
        <taxon>Bacilli</taxon>
        <taxon>Bacillales</taxon>
        <taxon>Paenibacillaceae</taxon>
        <taxon>Paenibacillus</taxon>
    </lineage>
</organism>
<evidence type="ECO:0000313" key="2">
    <source>
        <dbReference type="Proteomes" id="UP001306950"/>
    </source>
</evidence>
<accession>A0ABU7VWR2</accession>
<dbReference type="RefSeq" id="WP_331848044.1">
    <property type="nucleotide sequence ID" value="NZ_JAZHPZ010000010.1"/>
</dbReference>
<name>A0ABU7VWR2_9BACL</name>
<protein>
    <submittedName>
        <fullName evidence="1">Uncharacterized protein</fullName>
    </submittedName>
</protein>
<dbReference type="EMBL" id="JAZHPZ010000010">
    <property type="protein sequence ID" value="MEF2967828.1"/>
    <property type="molecule type" value="Genomic_DNA"/>
</dbReference>
<evidence type="ECO:0000313" key="1">
    <source>
        <dbReference type="EMBL" id="MEF2967828.1"/>
    </source>
</evidence>
<sequence>MAEYKAYKRKAPPGSRGGRLPSVRLLRRVAAGMLPFYRTVAISAAFSGAWSRAVVKADLDWMRKLLCAVAPRLAHHGLGSNGIGYFITFSARNSDYSCGITIPPGSVQFHFSPKIHRLIARELVPYCRTVACRPGYSALLAQAIRRNDGKAAARLVRRVIRSSALKSVRIDDGGLVLSFKYPFSKYTYTYVLFRDY</sequence>
<dbReference type="Proteomes" id="UP001306950">
    <property type="component" value="Unassembled WGS sequence"/>
</dbReference>
<proteinExistence type="predicted"/>
<gene>
    <name evidence="1" type="ORF">V3851_18520</name>
</gene>
<comment type="caution">
    <text evidence="1">The sequence shown here is derived from an EMBL/GenBank/DDBJ whole genome shotgun (WGS) entry which is preliminary data.</text>
</comment>